<reference evidence="2 5" key="2">
    <citation type="submission" date="2020-08" db="EMBL/GenBank/DDBJ databases">
        <title>Genome public.</title>
        <authorList>
            <person name="Liu C."/>
            <person name="Sun Q."/>
        </authorList>
    </citation>
    <scope>NUCLEOTIDE SEQUENCE [LARGE SCALE GENOMIC DNA]</scope>
    <source>
        <strain evidence="2 5">426_9</strain>
    </source>
</reference>
<gene>
    <name evidence="3" type="ORF">DWU89_04225</name>
    <name evidence="2" type="ORF">H8784_04160</name>
</gene>
<keyword evidence="1" id="KW-1133">Transmembrane helix</keyword>
<keyword evidence="5" id="KW-1185">Reference proteome</keyword>
<comment type="caution">
    <text evidence="3">The sequence shown here is derived from an EMBL/GenBank/DDBJ whole genome shotgun (WGS) entry which is preliminary data.</text>
</comment>
<accession>A0A3D8HHF3</accession>
<sequence>MYYNKAFLKFRFRQFGKIVRDIPVPYLVILTGMAVFLLCGIYAFMDNLTGAAMTGGCFLLLIWLLHLRRNDFHFIQLVEEKPQQVFFMDYWLLSVPLFILEIIRGYYWVGLGVWIGCWLISLQEQPVRRVQKGFSPPRFIPEKAFEYRTGVRKYGWLMLVIYGSAYAGLPLPYVSLVSLWFLTCIMAEFFCYSEPTSILCAQELSANRFLHRKLNLYIRLYFIPMMPVCLLYTLLHPAHWWLAVLFVLLGSLNIALMVVSKYAAYLPNTRITGGQIAISISLFGILFPVLAPLTLLLLIKKYITARRNLIQYLYAYN</sequence>
<dbReference type="Proteomes" id="UP000629596">
    <property type="component" value="Unassembled WGS sequence"/>
</dbReference>
<name>A0A3D8HHF3_9BACT</name>
<feature type="transmembrane region" description="Helical" evidence="1">
    <location>
        <begin position="154"/>
        <end position="171"/>
    </location>
</feature>
<organism evidence="3 4">
    <name type="scientific">Parabacteroides acidifaciens</name>
    <dbReference type="NCBI Taxonomy" id="2290935"/>
    <lineage>
        <taxon>Bacteria</taxon>
        <taxon>Pseudomonadati</taxon>
        <taxon>Bacteroidota</taxon>
        <taxon>Bacteroidia</taxon>
        <taxon>Bacteroidales</taxon>
        <taxon>Tannerellaceae</taxon>
        <taxon>Parabacteroides</taxon>
    </lineage>
</organism>
<dbReference type="Proteomes" id="UP000256321">
    <property type="component" value="Unassembled WGS sequence"/>
</dbReference>
<evidence type="ECO:0000256" key="1">
    <source>
        <dbReference type="SAM" id="Phobius"/>
    </source>
</evidence>
<evidence type="ECO:0000313" key="2">
    <source>
        <dbReference type="EMBL" id="MBC8600912.1"/>
    </source>
</evidence>
<feature type="transmembrane region" description="Helical" evidence="1">
    <location>
        <begin position="21"/>
        <end position="43"/>
    </location>
</feature>
<feature type="transmembrane region" description="Helical" evidence="1">
    <location>
        <begin position="49"/>
        <end position="65"/>
    </location>
</feature>
<dbReference type="AlphaFoldDB" id="A0A3D8HHF3"/>
<feature type="transmembrane region" description="Helical" evidence="1">
    <location>
        <begin position="276"/>
        <end position="299"/>
    </location>
</feature>
<evidence type="ECO:0000313" key="4">
    <source>
        <dbReference type="Proteomes" id="UP000256321"/>
    </source>
</evidence>
<reference evidence="3 4" key="1">
    <citation type="submission" date="2018-07" db="EMBL/GenBank/DDBJ databases">
        <title>Parabacteroides acidifaciens nov. sp., isolated from human feces.</title>
        <authorList>
            <person name="Wang Y.J."/>
        </authorList>
    </citation>
    <scope>NUCLEOTIDE SEQUENCE [LARGE SCALE GENOMIC DNA]</scope>
    <source>
        <strain evidence="3 4">426-9</strain>
    </source>
</reference>
<keyword evidence="1" id="KW-0812">Transmembrane</keyword>
<feature type="transmembrane region" description="Helical" evidence="1">
    <location>
        <begin position="241"/>
        <end position="264"/>
    </location>
</feature>
<keyword evidence="1" id="KW-0472">Membrane</keyword>
<proteinExistence type="predicted"/>
<protein>
    <submittedName>
        <fullName evidence="3">Uncharacterized protein</fullName>
    </submittedName>
</protein>
<feature type="transmembrane region" description="Helical" evidence="1">
    <location>
        <begin position="216"/>
        <end position="235"/>
    </location>
</feature>
<evidence type="ECO:0000313" key="3">
    <source>
        <dbReference type="EMBL" id="RDU50396.1"/>
    </source>
</evidence>
<dbReference type="EMBL" id="QREV01000006">
    <property type="protein sequence ID" value="RDU50396.1"/>
    <property type="molecule type" value="Genomic_DNA"/>
</dbReference>
<evidence type="ECO:0000313" key="5">
    <source>
        <dbReference type="Proteomes" id="UP000629596"/>
    </source>
</evidence>
<dbReference type="RefSeq" id="WP_115498434.1">
    <property type="nucleotide sequence ID" value="NZ_JACRTI010000006.1"/>
</dbReference>
<dbReference type="EMBL" id="JACRTI010000006">
    <property type="protein sequence ID" value="MBC8600912.1"/>
    <property type="molecule type" value="Genomic_DNA"/>
</dbReference>